<feature type="transmembrane region" description="Helical" evidence="8">
    <location>
        <begin position="246"/>
        <end position="269"/>
    </location>
</feature>
<dbReference type="InterPro" id="IPR004812">
    <property type="entry name" value="Efflux_drug-R_Bcr/CmlA"/>
</dbReference>
<name>A0A0L1JRV9_9RHOB</name>
<dbReference type="PROSITE" id="PS50850">
    <property type="entry name" value="MFS"/>
    <property type="match status" value="1"/>
</dbReference>
<dbReference type="GO" id="GO:1990961">
    <property type="term" value="P:xenobiotic detoxification by transmembrane export across the plasma membrane"/>
    <property type="evidence" value="ECO:0007669"/>
    <property type="project" value="InterPro"/>
</dbReference>
<proteinExistence type="inferred from homology"/>
<evidence type="ECO:0000256" key="8">
    <source>
        <dbReference type="RuleBase" id="RU365088"/>
    </source>
</evidence>
<dbReference type="NCBIfam" id="TIGR00710">
    <property type="entry name" value="efflux_Bcr_CflA"/>
    <property type="match status" value="1"/>
</dbReference>
<dbReference type="PANTHER" id="PTHR23502:SF132">
    <property type="entry name" value="POLYAMINE TRANSPORTER 2-RELATED"/>
    <property type="match status" value="1"/>
</dbReference>
<dbReference type="Proteomes" id="UP000036938">
    <property type="component" value="Unassembled WGS sequence"/>
</dbReference>
<reference evidence="10 11" key="1">
    <citation type="journal article" date="2015" name="Int. J. Syst. Evol. Microbiol.">
        <title>Aestuariivita atlantica sp. nov., isolated from deep sea sediment of the Atlantic Ocean.</title>
        <authorList>
            <person name="Li G."/>
            <person name="Lai Q."/>
            <person name="Du Y."/>
            <person name="Liu X."/>
            <person name="Sun F."/>
            <person name="Shao Z."/>
        </authorList>
    </citation>
    <scope>NUCLEOTIDE SEQUENCE [LARGE SCALE GENOMIC DNA]</scope>
    <source>
        <strain evidence="10 11">22II-S11-z3</strain>
    </source>
</reference>
<dbReference type="InterPro" id="IPR011701">
    <property type="entry name" value="MFS"/>
</dbReference>
<keyword evidence="4" id="KW-1003">Cell membrane</keyword>
<keyword evidence="3 8" id="KW-0813">Transport</keyword>
<feature type="transmembrane region" description="Helical" evidence="8">
    <location>
        <begin position="135"/>
        <end position="157"/>
    </location>
</feature>
<dbReference type="CDD" id="cd17320">
    <property type="entry name" value="MFS_MdfA_MDR_like"/>
    <property type="match status" value="1"/>
</dbReference>
<dbReference type="Pfam" id="PF07690">
    <property type="entry name" value="MFS_1"/>
    <property type="match status" value="1"/>
</dbReference>
<feature type="transmembrane region" description="Helical" evidence="8">
    <location>
        <begin position="372"/>
        <end position="392"/>
    </location>
</feature>
<dbReference type="RefSeq" id="WP_050529452.1">
    <property type="nucleotide sequence ID" value="NZ_AQQZ01000002.1"/>
</dbReference>
<feature type="transmembrane region" description="Helical" evidence="8">
    <location>
        <begin position="77"/>
        <end position="96"/>
    </location>
</feature>
<comment type="subcellular location">
    <subcellularLocation>
        <location evidence="8">Cell inner membrane</location>
        <topology evidence="8">Multi-pass membrane protein</topology>
    </subcellularLocation>
    <subcellularLocation>
        <location evidence="1">Cell membrane</location>
        <topology evidence="1">Multi-pass membrane protein</topology>
    </subcellularLocation>
</comment>
<sequence>MRNGELRLGREALMLGALVAPAPFAVDMFLPALPQISLSLGSGVTSTQMTLTAYFLAFALAHLVYGPWSDARGRLPVLRVGVLVFLVGSVICTLAPAIEVLIFGRVLQATGAAALTVLPRAMIRDSHIGLDATRLTALLMLILSVSPLLAPLAGSLLMMVSDWRGIFAALAAGAIVSYLLLRLGMRETLPPIERYPVSRKALRKGARRLFADPTFLGMTCLASFGLANFFVFVAMAPFVFKSAFGLGHLGISAALAVNGIGFFITAQAAAPLALRFGADRVMLWGALGYGGVVAVTALFLQAAEPGLIPVVGLIALANASLGVTVPTALCRALDPHGPIAGLAASVSGAVQMSVTGLLILGASVVLPQTLDGLLAALAICATLVGVTALCTLRTGAHRQGWTDGYDT</sequence>
<dbReference type="Gene3D" id="1.20.1720.10">
    <property type="entry name" value="Multidrug resistance protein D"/>
    <property type="match status" value="1"/>
</dbReference>
<keyword evidence="7 8" id="KW-0472">Membrane</keyword>
<organism evidence="10 11">
    <name type="scientific">Pseudaestuariivita atlantica</name>
    <dbReference type="NCBI Taxonomy" id="1317121"/>
    <lineage>
        <taxon>Bacteria</taxon>
        <taxon>Pseudomonadati</taxon>
        <taxon>Pseudomonadota</taxon>
        <taxon>Alphaproteobacteria</taxon>
        <taxon>Rhodobacterales</taxon>
        <taxon>Paracoccaceae</taxon>
        <taxon>Pseudaestuariivita</taxon>
    </lineage>
</organism>
<evidence type="ECO:0000256" key="6">
    <source>
        <dbReference type="ARBA" id="ARBA00022989"/>
    </source>
</evidence>
<evidence type="ECO:0000313" key="11">
    <source>
        <dbReference type="Proteomes" id="UP000036938"/>
    </source>
</evidence>
<feature type="transmembrane region" description="Helical" evidence="8">
    <location>
        <begin position="209"/>
        <end position="240"/>
    </location>
</feature>
<evidence type="ECO:0000256" key="1">
    <source>
        <dbReference type="ARBA" id="ARBA00004651"/>
    </source>
</evidence>
<feature type="transmembrane region" description="Helical" evidence="8">
    <location>
        <begin position="281"/>
        <end position="300"/>
    </location>
</feature>
<dbReference type="InterPro" id="IPR036259">
    <property type="entry name" value="MFS_trans_sf"/>
</dbReference>
<dbReference type="SUPFAM" id="SSF103473">
    <property type="entry name" value="MFS general substrate transporter"/>
    <property type="match status" value="1"/>
</dbReference>
<dbReference type="GO" id="GO:0005886">
    <property type="term" value="C:plasma membrane"/>
    <property type="evidence" value="ECO:0007669"/>
    <property type="project" value="UniProtKB-SubCell"/>
</dbReference>
<feature type="transmembrane region" description="Helical" evidence="8">
    <location>
        <begin position="306"/>
        <end position="330"/>
    </location>
</feature>
<gene>
    <name evidence="10" type="ORF">ATO11_03435</name>
</gene>
<feature type="transmembrane region" description="Helical" evidence="8">
    <location>
        <begin position="163"/>
        <end position="181"/>
    </location>
</feature>
<feature type="transmembrane region" description="Helical" evidence="8">
    <location>
        <begin position="12"/>
        <end position="33"/>
    </location>
</feature>
<accession>A0A0L1JRV9</accession>
<dbReference type="STRING" id="1317121.ATO11_03435"/>
<dbReference type="AlphaFoldDB" id="A0A0L1JRV9"/>
<comment type="similarity">
    <text evidence="2 8">Belongs to the major facilitator superfamily. Bcr/CmlA family.</text>
</comment>
<dbReference type="GO" id="GO:0042910">
    <property type="term" value="F:xenobiotic transmembrane transporter activity"/>
    <property type="evidence" value="ECO:0007669"/>
    <property type="project" value="InterPro"/>
</dbReference>
<feature type="domain" description="Major facilitator superfamily (MFS) profile" evidence="9">
    <location>
        <begin position="1"/>
        <end position="399"/>
    </location>
</feature>
<dbReference type="EMBL" id="AQQZ01000002">
    <property type="protein sequence ID" value="KNG94485.1"/>
    <property type="molecule type" value="Genomic_DNA"/>
</dbReference>
<comment type="caution">
    <text evidence="8">Lacks conserved residue(s) required for the propagation of feature annotation.</text>
</comment>
<evidence type="ECO:0000313" key="10">
    <source>
        <dbReference type="EMBL" id="KNG94485.1"/>
    </source>
</evidence>
<evidence type="ECO:0000256" key="4">
    <source>
        <dbReference type="ARBA" id="ARBA00022475"/>
    </source>
</evidence>
<evidence type="ECO:0000259" key="9">
    <source>
        <dbReference type="PROSITE" id="PS50850"/>
    </source>
</evidence>
<keyword evidence="6 8" id="KW-1133">Transmembrane helix</keyword>
<evidence type="ECO:0000256" key="3">
    <source>
        <dbReference type="ARBA" id="ARBA00022448"/>
    </source>
</evidence>
<feature type="transmembrane region" description="Helical" evidence="8">
    <location>
        <begin position="45"/>
        <end position="65"/>
    </location>
</feature>
<evidence type="ECO:0000256" key="5">
    <source>
        <dbReference type="ARBA" id="ARBA00022692"/>
    </source>
</evidence>
<evidence type="ECO:0000256" key="7">
    <source>
        <dbReference type="ARBA" id="ARBA00023136"/>
    </source>
</evidence>
<comment type="caution">
    <text evidence="10">The sequence shown here is derived from an EMBL/GenBank/DDBJ whole genome shotgun (WGS) entry which is preliminary data.</text>
</comment>
<evidence type="ECO:0000256" key="2">
    <source>
        <dbReference type="ARBA" id="ARBA00006236"/>
    </source>
</evidence>
<protein>
    <recommendedName>
        <fullName evidence="8">Bcr/CflA family efflux transporter</fullName>
    </recommendedName>
</protein>
<keyword evidence="5 8" id="KW-0812">Transmembrane</keyword>
<dbReference type="PANTHER" id="PTHR23502">
    <property type="entry name" value="MAJOR FACILITATOR SUPERFAMILY"/>
    <property type="match status" value="1"/>
</dbReference>
<keyword evidence="11" id="KW-1185">Reference proteome</keyword>
<dbReference type="InterPro" id="IPR020846">
    <property type="entry name" value="MFS_dom"/>
</dbReference>
<keyword evidence="8" id="KW-0997">Cell inner membrane</keyword>
<feature type="transmembrane region" description="Helical" evidence="8">
    <location>
        <begin position="342"/>
        <end position="366"/>
    </location>
</feature>